<sequence length="101" mass="11354">MSVYGCRGCFNNMLIHWMMRVHPFGQHRNNTVLGILQAEHGLASLYPIHRLDRLVSGMLVVAKNPAKADIFRQHIEAGLVQKQCVAKVIGVFPEGEVYNIV</sequence>
<dbReference type="GO" id="GO:0000455">
    <property type="term" value="P:enzyme-directed rRNA pseudouridine synthesis"/>
    <property type="evidence" value="ECO:0007669"/>
    <property type="project" value="TreeGrafter"/>
</dbReference>
<name>A0A6J1AJF6_9ROSI</name>
<dbReference type="SUPFAM" id="SSF55120">
    <property type="entry name" value="Pseudouridine synthase"/>
    <property type="match status" value="1"/>
</dbReference>
<dbReference type="Gene3D" id="3.30.2350.10">
    <property type="entry name" value="Pseudouridine synthase"/>
    <property type="match status" value="1"/>
</dbReference>
<dbReference type="PANTHER" id="PTHR21600">
    <property type="entry name" value="MITOCHONDRIAL RNA PSEUDOURIDINE SYNTHASE"/>
    <property type="match status" value="1"/>
</dbReference>
<dbReference type="InterPro" id="IPR006145">
    <property type="entry name" value="PsdUridine_synth_RsuA/RluA"/>
</dbReference>
<dbReference type="RefSeq" id="XP_021286724.1">
    <property type="nucleotide sequence ID" value="XM_021431049.1"/>
</dbReference>
<evidence type="ECO:0000259" key="1">
    <source>
        <dbReference type="Pfam" id="PF00849"/>
    </source>
</evidence>
<dbReference type="GeneID" id="110418351"/>
<proteinExistence type="predicted"/>
<protein>
    <submittedName>
        <fullName evidence="3">RNA pseudouridine synthase 7-like</fullName>
    </submittedName>
</protein>
<organism evidence="2 3">
    <name type="scientific">Herrania umbratica</name>
    <dbReference type="NCBI Taxonomy" id="108875"/>
    <lineage>
        <taxon>Eukaryota</taxon>
        <taxon>Viridiplantae</taxon>
        <taxon>Streptophyta</taxon>
        <taxon>Embryophyta</taxon>
        <taxon>Tracheophyta</taxon>
        <taxon>Spermatophyta</taxon>
        <taxon>Magnoliopsida</taxon>
        <taxon>eudicotyledons</taxon>
        <taxon>Gunneridae</taxon>
        <taxon>Pentapetalae</taxon>
        <taxon>rosids</taxon>
        <taxon>malvids</taxon>
        <taxon>Malvales</taxon>
        <taxon>Malvaceae</taxon>
        <taxon>Byttnerioideae</taxon>
        <taxon>Herrania</taxon>
    </lineage>
</organism>
<dbReference type="GO" id="GO:0009982">
    <property type="term" value="F:pseudouridine synthase activity"/>
    <property type="evidence" value="ECO:0007669"/>
    <property type="project" value="InterPro"/>
</dbReference>
<reference evidence="3" key="1">
    <citation type="submission" date="2025-08" db="UniProtKB">
        <authorList>
            <consortium name="RefSeq"/>
        </authorList>
    </citation>
    <scope>IDENTIFICATION</scope>
    <source>
        <tissue evidence="3">Leaf</tissue>
    </source>
</reference>
<dbReference type="Pfam" id="PF00849">
    <property type="entry name" value="PseudoU_synth_2"/>
    <property type="match status" value="1"/>
</dbReference>
<dbReference type="GO" id="GO:0003723">
    <property type="term" value="F:RNA binding"/>
    <property type="evidence" value="ECO:0007669"/>
    <property type="project" value="InterPro"/>
</dbReference>
<dbReference type="OrthoDB" id="424794at2759"/>
<feature type="domain" description="Pseudouridine synthase RsuA/RluA-like" evidence="1">
    <location>
        <begin position="21"/>
        <end position="88"/>
    </location>
</feature>
<keyword evidence="2" id="KW-1185">Reference proteome</keyword>
<dbReference type="InterPro" id="IPR050188">
    <property type="entry name" value="RluA_PseudoU_synthase"/>
</dbReference>
<accession>A0A6J1AJF6</accession>
<dbReference type="AlphaFoldDB" id="A0A6J1AJF6"/>
<dbReference type="InterPro" id="IPR020103">
    <property type="entry name" value="PsdUridine_synth_cat_dom_sf"/>
</dbReference>
<evidence type="ECO:0000313" key="2">
    <source>
        <dbReference type="Proteomes" id="UP000504621"/>
    </source>
</evidence>
<dbReference type="PANTHER" id="PTHR21600:SF40">
    <property type="entry name" value="PSEUDOURIDYLATE SYNTHASE RPUSD2"/>
    <property type="match status" value="1"/>
</dbReference>
<evidence type="ECO:0000313" key="3">
    <source>
        <dbReference type="RefSeq" id="XP_021286724.1"/>
    </source>
</evidence>
<gene>
    <name evidence="3" type="primary">LOC110418351</name>
</gene>
<dbReference type="Proteomes" id="UP000504621">
    <property type="component" value="Unplaced"/>
</dbReference>